<protein>
    <submittedName>
        <fullName evidence="5">Uncharacterized protein</fullName>
    </submittedName>
</protein>
<evidence type="ECO:0000256" key="2">
    <source>
        <dbReference type="ARBA" id="ARBA00023043"/>
    </source>
</evidence>
<dbReference type="PANTHER" id="PTHR24189">
    <property type="entry name" value="MYOTROPHIN"/>
    <property type="match status" value="1"/>
</dbReference>
<keyword evidence="1" id="KW-0677">Repeat</keyword>
<keyword evidence="2 3" id="KW-0040">ANK repeat</keyword>
<evidence type="ECO:0000256" key="1">
    <source>
        <dbReference type="ARBA" id="ARBA00022737"/>
    </source>
</evidence>
<proteinExistence type="predicted"/>
<dbReference type="PROSITE" id="PS50088">
    <property type="entry name" value="ANK_REPEAT"/>
    <property type="match status" value="1"/>
</dbReference>
<evidence type="ECO:0000313" key="5">
    <source>
        <dbReference type="EMBL" id="KAJ9609728.1"/>
    </source>
</evidence>
<dbReference type="Gene3D" id="1.25.40.20">
    <property type="entry name" value="Ankyrin repeat-containing domain"/>
    <property type="match status" value="1"/>
</dbReference>
<dbReference type="SMART" id="SM00248">
    <property type="entry name" value="ANK"/>
    <property type="match status" value="3"/>
</dbReference>
<dbReference type="Proteomes" id="UP001172673">
    <property type="component" value="Unassembled WGS sequence"/>
</dbReference>
<dbReference type="PROSITE" id="PS50297">
    <property type="entry name" value="ANK_REP_REGION"/>
    <property type="match status" value="1"/>
</dbReference>
<keyword evidence="6" id="KW-1185">Reference proteome</keyword>
<dbReference type="InterPro" id="IPR036770">
    <property type="entry name" value="Ankyrin_rpt-contain_sf"/>
</dbReference>
<dbReference type="Pfam" id="PF12796">
    <property type="entry name" value="Ank_2"/>
    <property type="match status" value="1"/>
</dbReference>
<organism evidence="5 6">
    <name type="scientific">Cladophialophora chaetospira</name>
    <dbReference type="NCBI Taxonomy" id="386627"/>
    <lineage>
        <taxon>Eukaryota</taxon>
        <taxon>Fungi</taxon>
        <taxon>Dikarya</taxon>
        <taxon>Ascomycota</taxon>
        <taxon>Pezizomycotina</taxon>
        <taxon>Eurotiomycetes</taxon>
        <taxon>Chaetothyriomycetidae</taxon>
        <taxon>Chaetothyriales</taxon>
        <taxon>Herpotrichiellaceae</taxon>
        <taxon>Cladophialophora</taxon>
    </lineage>
</organism>
<accession>A0AA38XAC2</accession>
<evidence type="ECO:0000256" key="4">
    <source>
        <dbReference type="SAM" id="MobiDB-lite"/>
    </source>
</evidence>
<reference evidence="5" key="1">
    <citation type="submission" date="2022-10" db="EMBL/GenBank/DDBJ databases">
        <title>Culturing micro-colonial fungi from biological soil crusts in the Mojave desert and describing Neophaeococcomyces mojavensis, and introducing the new genera and species Taxawa tesnikishii.</title>
        <authorList>
            <person name="Kurbessoian T."/>
            <person name="Stajich J.E."/>
        </authorList>
    </citation>
    <scope>NUCLEOTIDE SEQUENCE</scope>
    <source>
        <strain evidence="5">TK_41</strain>
    </source>
</reference>
<feature type="repeat" description="ANK" evidence="3">
    <location>
        <begin position="119"/>
        <end position="151"/>
    </location>
</feature>
<dbReference type="AlphaFoldDB" id="A0AA38XAC2"/>
<dbReference type="InterPro" id="IPR002110">
    <property type="entry name" value="Ankyrin_rpt"/>
</dbReference>
<evidence type="ECO:0000313" key="6">
    <source>
        <dbReference type="Proteomes" id="UP001172673"/>
    </source>
</evidence>
<dbReference type="SUPFAM" id="SSF48403">
    <property type="entry name" value="Ankyrin repeat"/>
    <property type="match status" value="1"/>
</dbReference>
<feature type="region of interest" description="Disordered" evidence="4">
    <location>
        <begin position="1"/>
        <end position="21"/>
    </location>
</feature>
<dbReference type="EMBL" id="JAPDRK010000008">
    <property type="protein sequence ID" value="KAJ9609728.1"/>
    <property type="molecule type" value="Genomic_DNA"/>
</dbReference>
<dbReference type="InterPro" id="IPR050745">
    <property type="entry name" value="Multifunctional_regulatory"/>
</dbReference>
<gene>
    <name evidence="5" type="ORF">H2200_006056</name>
</gene>
<comment type="caution">
    <text evidence="5">The sequence shown here is derived from an EMBL/GenBank/DDBJ whole genome shotgun (WGS) entry which is preliminary data.</text>
</comment>
<sequence>MSDGIGHPHGGEATTFKYGREGVEEDAALREELRKDAQQPKEAQAKVSGRQNHILTLAIQEGNVDKVRECLGRRYDVTTFLDFDQPSCFFPLAIQQGNPSIVQLLLDAGADIETYVAAQGATALHYAAQAGHEEIVKTLVANGADVNAWTFAGWTALELGTREGNSDSRRYYHTWIMDWQAQEYLKTEFGPQDDIDDILVLCSDRTFCANVACTTLRSFLLRCGGSSQLVDGIVSGLLSFTRAISNTTDQQLHLVIKDVDLWIELRTSWQESKEAHLIRVQARTQTLEVIGLVESILTTLCCALRPPSAEITWSDAHFKSLSDHASQIILKPLEKVSNCGCWTALFNRKVVVQRTIDRHNDVLHSPPLSLGRMLKAPLSWLSALAGADSPIHLDGSLQDAGGLCLSGPYSLLIPSELHRSDSGHGILIWHLLTVERIAGGEPRSRHHLLDAFRKWSKDAAWYKTERLEDLRGMKYHLLGWTPEARITLGAPDQIYRIRRTSAKTVGFRPVEPTINTGLSIGSAGSGATIGMSFKIGAQERSIHMDKERNLKEWLLSSQKQQAPLWNPEHAQGWVVPVATVVLHMTIAILRNLPNQQGDYRELPEELTELYHAPDASWRLPLRVLGERLGARLDCLNLDMTIGMVVKDLLTMLGQMYLTNSPLGLSRRFLGFEISDLLHRPPNFRIRQDDVSLHFISLGNLGGWHKLLPEMSAVLFFKDIKDPIVSVAPSKTKVPMQSLTKGCNHLAMMASSLLVLLSKYDDSDRSNGQLADDAYWQCEYLFGHQHSLNTPRQNCDRLQVVAGRPHPAGVPIPVLQDNPQAAVIFRANTGLLERASGNIYN</sequence>
<evidence type="ECO:0000256" key="3">
    <source>
        <dbReference type="PROSITE-ProRule" id="PRU00023"/>
    </source>
</evidence>
<name>A0AA38XAC2_9EURO</name>